<dbReference type="Proteomes" id="UP000785200">
    <property type="component" value="Unassembled WGS sequence"/>
</dbReference>
<organism evidence="2 3">
    <name type="scientific">Hyphodiscus hymeniophilus</name>
    <dbReference type="NCBI Taxonomy" id="353542"/>
    <lineage>
        <taxon>Eukaryota</taxon>
        <taxon>Fungi</taxon>
        <taxon>Dikarya</taxon>
        <taxon>Ascomycota</taxon>
        <taxon>Pezizomycotina</taxon>
        <taxon>Leotiomycetes</taxon>
        <taxon>Helotiales</taxon>
        <taxon>Hyphodiscaceae</taxon>
        <taxon>Hyphodiscus</taxon>
    </lineage>
</organism>
<dbReference type="EMBL" id="VNKQ01000003">
    <property type="protein sequence ID" value="KAG0652384.1"/>
    <property type="molecule type" value="Genomic_DNA"/>
</dbReference>
<evidence type="ECO:0000259" key="1">
    <source>
        <dbReference type="Pfam" id="PF01266"/>
    </source>
</evidence>
<gene>
    <name evidence="2" type="ORF">D0Z07_1360</name>
</gene>
<evidence type="ECO:0000313" key="3">
    <source>
        <dbReference type="Proteomes" id="UP000785200"/>
    </source>
</evidence>
<protein>
    <submittedName>
        <fullName evidence="2">Gamma-glutamylputrescine oxidoreductase</fullName>
    </submittedName>
</protein>
<evidence type="ECO:0000313" key="2">
    <source>
        <dbReference type="EMBL" id="KAG0652384.1"/>
    </source>
</evidence>
<dbReference type="GO" id="GO:0005737">
    <property type="term" value="C:cytoplasm"/>
    <property type="evidence" value="ECO:0007669"/>
    <property type="project" value="TreeGrafter"/>
</dbReference>
<name>A0A9P6VRR6_9HELO</name>
<comment type="caution">
    <text evidence="2">The sequence shown here is derived from an EMBL/GenBank/DDBJ whole genome shotgun (WGS) entry which is preliminary data.</text>
</comment>
<sequence length="437" mass="48088">MQPSALPVASSTVPFWRTERHALDEHRSTAELPEECDVLIIGAGYAGITTAYNLVDEIEAPPSIVLLEARQACSGATGRNGGHLRPSPGAAVFDKYGVAAAVEVALFEIAHLQVIKDLVEMEKIDCELSFCRARHVITNPGILQGLKGMIEAMRESSQTIFENWHFVEGAAAEEISGVKGALAVFICDAGQLWPYKLLTHLLALAMANGVNLQTNTPVLSASKIIDEDGFWHFNTPRGTIKARKVVYTTNGFTSALLPEYAGVIFPVRAICSHIKIPKDEEAPKLLGSYCINYNQSWDYLIQREDQSIIAGGGGITFRDDYSQWRNNVNDNALIEPARHYFDNYMQRNFKDWEDSGAYVDKIWTGITGCTPDSLPHIGSLPNKSSQFVLAGFNGHGMPVIFLAAKGIAQMIKNGITFEETGMPHVFKTTQQRLDQKV</sequence>
<dbReference type="PANTHER" id="PTHR13847:SF279">
    <property type="entry name" value="FAD DEPENDENT OXIDOREDUCTASE DOMAIN-CONTAINING PROTEIN-RELATED"/>
    <property type="match status" value="1"/>
</dbReference>
<dbReference type="PANTHER" id="PTHR13847">
    <property type="entry name" value="SARCOSINE DEHYDROGENASE-RELATED"/>
    <property type="match status" value="1"/>
</dbReference>
<dbReference type="Pfam" id="PF01266">
    <property type="entry name" value="DAO"/>
    <property type="match status" value="1"/>
</dbReference>
<dbReference type="InterPro" id="IPR036188">
    <property type="entry name" value="FAD/NAD-bd_sf"/>
</dbReference>
<keyword evidence="3" id="KW-1185">Reference proteome</keyword>
<reference evidence="2" key="1">
    <citation type="submission" date="2019-07" db="EMBL/GenBank/DDBJ databases">
        <title>Hyphodiscus hymeniophilus genome sequencing and assembly.</title>
        <authorList>
            <person name="Kramer G."/>
            <person name="Nodwell J."/>
        </authorList>
    </citation>
    <scope>NUCLEOTIDE SEQUENCE</scope>
    <source>
        <strain evidence="2">ATCC 34498</strain>
    </source>
</reference>
<dbReference type="InterPro" id="IPR006076">
    <property type="entry name" value="FAD-dep_OxRdtase"/>
</dbReference>
<dbReference type="AlphaFoldDB" id="A0A9P6VRR6"/>
<dbReference type="SUPFAM" id="SSF51905">
    <property type="entry name" value="FAD/NAD(P)-binding domain"/>
    <property type="match status" value="1"/>
</dbReference>
<dbReference type="Gene3D" id="3.50.50.60">
    <property type="entry name" value="FAD/NAD(P)-binding domain"/>
    <property type="match status" value="1"/>
</dbReference>
<feature type="domain" description="FAD dependent oxidoreductase" evidence="1">
    <location>
        <begin position="37"/>
        <end position="410"/>
    </location>
</feature>
<dbReference type="OrthoDB" id="429143at2759"/>
<accession>A0A9P6VRR6</accession>
<proteinExistence type="predicted"/>
<dbReference type="Gene3D" id="3.30.9.10">
    <property type="entry name" value="D-Amino Acid Oxidase, subunit A, domain 2"/>
    <property type="match status" value="1"/>
</dbReference>